<feature type="transmembrane region" description="Helical" evidence="1">
    <location>
        <begin position="127"/>
        <end position="145"/>
    </location>
</feature>
<comment type="caution">
    <text evidence="2">The sequence shown here is derived from an EMBL/GenBank/DDBJ whole genome shotgun (WGS) entry which is preliminary data.</text>
</comment>
<dbReference type="Proteomes" id="UP000621500">
    <property type="component" value="Unassembled WGS sequence"/>
</dbReference>
<reference evidence="2 3" key="1">
    <citation type="submission" date="2021-01" db="EMBL/GenBank/DDBJ databases">
        <title>Whole genome shotgun sequence of Plantactinospora mayteni NBRC 109088.</title>
        <authorList>
            <person name="Komaki H."/>
            <person name="Tamura T."/>
        </authorList>
    </citation>
    <scope>NUCLEOTIDE SEQUENCE [LARGE SCALE GENOMIC DNA]</scope>
    <source>
        <strain evidence="2 3">NBRC 109088</strain>
    </source>
</reference>
<sequence length="234" mass="24615">MPRDLSTTDFGYLDGGAWGAVRAGLVMLHGRGSVTATPPGRVSRTGSMPAYAEPLERAIFGALYGSMSPREVANQRRVRQALAEQREGLIGLGLLRPAWRRSLLPATLVLVLPMVVARLVAADLLGVGVGLLVVLAFVGMAGWFLPRRTLSGGRTLRDVRRRHPLPVGPDGVPAAHPDGLDPGLAVALYGSTGLLPAVRRFAQEGGLLDGGRWSRFDGDSPLNTMPADGATGLG</sequence>
<keyword evidence="1" id="KW-0472">Membrane</keyword>
<evidence type="ECO:0000256" key="1">
    <source>
        <dbReference type="SAM" id="Phobius"/>
    </source>
</evidence>
<keyword evidence="1" id="KW-0812">Transmembrane</keyword>
<name>A0ABQ4EZX3_9ACTN</name>
<proteinExistence type="predicted"/>
<keyword evidence="3" id="KW-1185">Reference proteome</keyword>
<dbReference type="EMBL" id="BONX01000050">
    <property type="protein sequence ID" value="GIH00183.1"/>
    <property type="molecule type" value="Genomic_DNA"/>
</dbReference>
<accession>A0ABQ4EZX3</accession>
<evidence type="ECO:0008006" key="4">
    <source>
        <dbReference type="Google" id="ProtNLM"/>
    </source>
</evidence>
<dbReference type="NCBIfam" id="TIGR04222">
    <property type="entry name" value="near_uncomplex"/>
    <property type="match status" value="1"/>
</dbReference>
<protein>
    <recommendedName>
        <fullName evidence="4">TIGR04222 domain-containing membrane protein</fullName>
    </recommendedName>
</protein>
<gene>
    <name evidence="2" type="ORF">Pma05_67550</name>
</gene>
<dbReference type="InterPro" id="IPR026467">
    <property type="entry name" value="Ser/Gly_Cys_C_dom"/>
</dbReference>
<evidence type="ECO:0000313" key="3">
    <source>
        <dbReference type="Proteomes" id="UP000621500"/>
    </source>
</evidence>
<organism evidence="2 3">
    <name type="scientific">Plantactinospora mayteni</name>
    <dbReference type="NCBI Taxonomy" id="566021"/>
    <lineage>
        <taxon>Bacteria</taxon>
        <taxon>Bacillati</taxon>
        <taxon>Actinomycetota</taxon>
        <taxon>Actinomycetes</taxon>
        <taxon>Micromonosporales</taxon>
        <taxon>Micromonosporaceae</taxon>
        <taxon>Plantactinospora</taxon>
    </lineage>
</organism>
<evidence type="ECO:0000313" key="2">
    <source>
        <dbReference type="EMBL" id="GIH00183.1"/>
    </source>
</evidence>
<keyword evidence="1" id="KW-1133">Transmembrane helix</keyword>